<dbReference type="Gene3D" id="3.40.50.720">
    <property type="entry name" value="NAD(P)-binding Rossmann-like Domain"/>
    <property type="match status" value="1"/>
</dbReference>
<dbReference type="InterPro" id="IPR006311">
    <property type="entry name" value="TAT_signal"/>
</dbReference>
<organism evidence="5 6">
    <name type="scientific">Nonomuraea angiospora</name>
    <dbReference type="NCBI Taxonomy" id="46172"/>
    <lineage>
        <taxon>Bacteria</taxon>
        <taxon>Bacillati</taxon>
        <taxon>Actinomycetota</taxon>
        <taxon>Actinomycetes</taxon>
        <taxon>Streptosporangiales</taxon>
        <taxon>Streptosporangiaceae</taxon>
        <taxon>Nonomuraea</taxon>
    </lineage>
</organism>
<comment type="similarity">
    <text evidence="1">Belongs to the short-chain dehydrogenases/reductases (SDR) family.</text>
</comment>
<dbReference type="InterPro" id="IPR036291">
    <property type="entry name" value="NAD(P)-bd_dom_sf"/>
</dbReference>
<accession>A0ABR9M6L7</accession>
<dbReference type="PANTHER" id="PTHR24321:SF11">
    <property type="entry name" value="BLR0893 PROTEIN"/>
    <property type="match status" value="1"/>
</dbReference>
<keyword evidence="2" id="KW-0560">Oxidoreductase</keyword>
<dbReference type="EMBL" id="JADBEK010000001">
    <property type="protein sequence ID" value="MBE1588255.1"/>
    <property type="molecule type" value="Genomic_DNA"/>
</dbReference>
<dbReference type="Proteomes" id="UP000633509">
    <property type="component" value="Unassembled WGS sequence"/>
</dbReference>
<dbReference type="InterPro" id="IPR057326">
    <property type="entry name" value="KR_dom"/>
</dbReference>
<dbReference type="SMART" id="SM00822">
    <property type="entry name" value="PKS_KR"/>
    <property type="match status" value="1"/>
</dbReference>
<sequence length="297" mass="30761">MSSYVGRRSLLAGAAGMAGVAGMAMAQAAPAAAATGRRYEGKVVLVTGATSGIGREAAIAFAGEGAKVGFCGRRENLGWQVEREIKQSGGEATYIKADVRDPRQLQTFVDRVVRTYGGLHVAMNNAGVQHRKYLTDMTLAEWEDTLATNSRAVWLGIKYQAPHIKESGGGVILVTGSANEFATRPYAGAYAASKGAVTGLVRSAAVELGASGIRVVALSPGTTDTAMVDGWRSIMAPDASDEEWAALKAGPQPGIDGLKRMARPKELATAALALASEDMSFLTGVSVLVDGGMLAGI</sequence>
<evidence type="ECO:0000313" key="6">
    <source>
        <dbReference type="Proteomes" id="UP000633509"/>
    </source>
</evidence>
<dbReference type="PANTHER" id="PTHR24321">
    <property type="entry name" value="DEHYDROGENASES, SHORT CHAIN"/>
    <property type="match status" value="1"/>
</dbReference>
<dbReference type="PRINTS" id="PR00081">
    <property type="entry name" value="GDHRDH"/>
</dbReference>
<proteinExistence type="inferred from homology"/>
<dbReference type="InterPro" id="IPR002347">
    <property type="entry name" value="SDR_fam"/>
</dbReference>
<evidence type="ECO:0000259" key="4">
    <source>
        <dbReference type="SMART" id="SM00822"/>
    </source>
</evidence>
<keyword evidence="3" id="KW-0732">Signal</keyword>
<dbReference type="SUPFAM" id="SSF51735">
    <property type="entry name" value="NAD(P)-binding Rossmann-fold domains"/>
    <property type="match status" value="1"/>
</dbReference>
<dbReference type="CDD" id="cd05233">
    <property type="entry name" value="SDR_c"/>
    <property type="match status" value="1"/>
</dbReference>
<dbReference type="Pfam" id="PF13561">
    <property type="entry name" value="adh_short_C2"/>
    <property type="match status" value="1"/>
</dbReference>
<dbReference type="PRINTS" id="PR00080">
    <property type="entry name" value="SDRFAMILY"/>
</dbReference>
<evidence type="ECO:0000256" key="2">
    <source>
        <dbReference type="ARBA" id="ARBA00023002"/>
    </source>
</evidence>
<dbReference type="PROSITE" id="PS00061">
    <property type="entry name" value="ADH_SHORT"/>
    <property type="match status" value="1"/>
</dbReference>
<feature type="chain" id="PRO_5046541971" evidence="3">
    <location>
        <begin position="29"/>
        <end position="297"/>
    </location>
</feature>
<dbReference type="InterPro" id="IPR020904">
    <property type="entry name" value="Sc_DH/Rdtase_CS"/>
</dbReference>
<evidence type="ECO:0000256" key="3">
    <source>
        <dbReference type="SAM" id="SignalP"/>
    </source>
</evidence>
<dbReference type="PROSITE" id="PS51318">
    <property type="entry name" value="TAT"/>
    <property type="match status" value="1"/>
</dbReference>
<evidence type="ECO:0000256" key="1">
    <source>
        <dbReference type="ARBA" id="ARBA00006484"/>
    </source>
</evidence>
<dbReference type="RefSeq" id="WP_192788507.1">
    <property type="nucleotide sequence ID" value="NZ_JADBEK010000001.1"/>
</dbReference>
<comment type="caution">
    <text evidence="5">The sequence shown here is derived from an EMBL/GenBank/DDBJ whole genome shotgun (WGS) entry which is preliminary data.</text>
</comment>
<name>A0ABR9M6L7_9ACTN</name>
<reference evidence="5 6" key="1">
    <citation type="submission" date="2020-10" db="EMBL/GenBank/DDBJ databases">
        <title>Sequencing the genomes of 1000 actinobacteria strains.</title>
        <authorList>
            <person name="Klenk H.-P."/>
        </authorList>
    </citation>
    <scope>NUCLEOTIDE SEQUENCE [LARGE SCALE GENOMIC DNA]</scope>
    <source>
        <strain evidence="5 6">DSM 43173</strain>
    </source>
</reference>
<protein>
    <submittedName>
        <fullName evidence="5">NAD(P)-dependent dehydrogenase (Short-subunit alcohol dehydrogenase family)</fullName>
    </submittedName>
</protein>
<feature type="signal peptide" evidence="3">
    <location>
        <begin position="1"/>
        <end position="28"/>
    </location>
</feature>
<gene>
    <name evidence="5" type="ORF">H4W80_006513</name>
</gene>
<evidence type="ECO:0000313" key="5">
    <source>
        <dbReference type="EMBL" id="MBE1588255.1"/>
    </source>
</evidence>
<feature type="domain" description="Ketoreductase" evidence="4">
    <location>
        <begin position="42"/>
        <end position="221"/>
    </location>
</feature>
<keyword evidence="6" id="KW-1185">Reference proteome</keyword>